<accession>C7BU46</accession>
<dbReference type="EMBL" id="FM162591">
    <property type="protein sequence ID" value="CAQ82196.1"/>
    <property type="molecule type" value="Genomic_DNA"/>
</dbReference>
<sequence>MMDVLDEFYGRNPWARGYFDDATQKERQLMKIQMDKQNELIIVMNSVANKFIKWSLAKDHFINEVIAYSQDITAKINTGELSILEAIDLLEEEIKSLKEQDRMISQKNVRQAIVVQKEVIDSPRNSKRREFDKLIIAGVGFISGGLQIVGGLTVTRLSRSGYGGLLLAHGYNNVIENGYYILYREDYAGPVRFVYRQVAKETFNMNERDADALYASVDIGISLTGMLTYQLLPDHQRLYRYTCYLSSCLFVGFTHSPRSHS</sequence>
<reference evidence="2 3" key="1">
    <citation type="journal article" date="2009" name="BMC Genomics">
        <title>Comparative genomics of the emerging human pathogen Photorhabdus asymbiotica with the insect pathogen Photorhabdus luminescens.</title>
        <authorList>
            <person name="Wilkinson P."/>
            <person name="Waterfield N.R."/>
            <person name="Crossman L."/>
            <person name="Corton C."/>
            <person name="Sanchez-Contreras M."/>
            <person name="Vlisidou I."/>
            <person name="Barron A."/>
            <person name="Bignell A."/>
            <person name="Clark L."/>
            <person name="Ormond D."/>
            <person name="Mayho M."/>
            <person name="Bason N."/>
            <person name="Smith F."/>
            <person name="Simmonds M."/>
            <person name="Churcher C."/>
            <person name="Harris D."/>
            <person name="Thompson N.R."/>
            <person name="Quail M."/>
            <person name="Parkhill J."/>
            <person name="ffrench-Constant R.H."/>
        </authorList>
    </citation>
    <scope>NUCLEOTIDE SEQUENCE [LARGE SCALE GENOMIC DNA]</scope>
    <source>
        <strain evidence="3">ATCC 43949 / 3105-77</strain>
    </source>
</reference>
<evidence type="ECO:0000313" key="2">
    <source>
        <dbReference type="EMBL" id="CAQ82196.1"/>
    </source>
</evidence>
<protein>
    <recommendedName>
        <fullName evidence="4">DUF4225 domain-containing protein</fullName>
    </recommendedName>
</protein>
<evidence type="ECO:0000313" key="3">
    <source>
        <dbReference type="Proteomes" id="UP000002747"/>
    </source>
</evidence>
<keyword evidence="1" id="KW-0175">Coiled coil</keyword>
<organism evidence="2 3">
    <name type="scientific">Photorhabdus asymbiotica subsp. asymbiotica (strain ATCC 43949 / 3105-77)</name>
    <name type="common">Xenorhabdus luminescens (strain 2)</name>
    <dbReference type="NCBI Taxonomy" id="553480"/>
    <lineage>
        <taxon>Bacteria</taxon>
        <taxon>Pseudomonadati</taxon>
        <taxon>Pseudomonadota</taxon>
        <taxon>Gammaproteobacteria</taxon>
        <taxon>Enterobacterales</taxon>
        <taxon>Morganellaceae</taxon>
        <taxon>Photorhabdus</taxon>
    </lineage>
</organism>
<dbReference type="STRING" id="291112.PAU_00103"/>
<name>C7BU46_PHOAA</name>
<evidence type="ECO:0000256" key="1">
    <source>
        <dbReference type="SAM" id="Coils"/>
    </source>
</evidence>
<gene>
    <name evidence="2" type="ordered locus">PAU_00103</name>
</gene>
<proteinExistence type="predicted"/>
<dbReference type="Pfam" id="PF13988">
    <property type="entry name" value="DUF4225"/>
    <property type="match status" value="1"/>
</dbReference>
<dbReference type="Proteomes" id="UP000002747">
    <property type="component" value="Chromosome"/>
</dbReference>
<evidence type="ECO:0008006" key="4">
    <source>
        <dbReference type="Google" id="ProtNLM"/>
    </source>
</evidence>
<dbReference type="eggNOG" id="ENOG5030GPG">
    <property type="taxonomic scope" value="Bacteria"/>
</dbReference>
<dbReference type="AlphaFoldDB" id="C7BU46"/>
<feature type="coiled-coil region" evidence="1">
    <location>
        <begin position="80"/>
        <end position="107"/>
    </location>
</feature>
<dbReference type="KEGG" id="pay:PAU_00103"/>
<dbReference type="InterPro" id="IPR025320">
    <property type="entry name" value="DUF4225"/>
</dbReference>